<feature type="compositionally biased region" description="Low complexity" evidence="1">
    <location>
        <begin position="463"/>
        <end position="475"/>
    </location>
</feature>
<evidence type="ECO:0000313" key="4">
    <source>
        <dbReference type="Proteomes" id="UP000298030"/>
    </source>
</evidence>
<protein>
    <recommendedName>
        <fullName evidence="2">F-box domain-containing protein</fullName>
    </recommendedName>
</protein>
<feature type="region of interest" description="Disordered" evidence="1">
    <location>
        <begin position="419"/>
        <end position="481"/>
    </location>
</feature>
<evidence type="ECO:0000313" key="3">
    <source>
        <dbReference type="EMBL" id="TEB30839.1"/>
    </source>
</evidence>
<feature type="compositionally biased region" description="Low complexity" evidence="1">
    <location>
        <begin position="426"/>
        <end position="435"/>
    </location>
</feature>
<evidence type="ECO:0000259" key="2">
    <source>
        <dbReference type="PROSITE" id="PS50181"/>
    </source>
</evidence>
<reference evidence="3 4" key="1">
    <citation type="journal article" date="2019" name="Nat. Ecol. Evol.">
        <title>Megaphylogeny resolves global patterns of mushroom evolution.</title>
        <authorList>
            <person name="Varga T."/>
            <person name="Krizsan K."/>
            <person name="Foldi C."/>
            <person name="Dima B."/>
            <person name="Sanchez-Garcia M."/>
            <person name="Sanchez-Ramirez S."/>
            <person name="Szollosi G.J."/>
            <person name="Szarkandi J.G."/>
            <person name="Papp V."/>
            <person name="Albert L."/>
            <person name="Andreopoulos W."/>
            <person name="Angelini C."/>
            <person name="Antonin V."/>
            <person name="Barry K.W."/>
            <person name="Bougher N.L."/>
            <person name="Buchanan P."/>
            <person name="Buyck B."/>
            <person name="Bense V."/>
            <person name="Catcheside P."/>
            <person name="Chovatia M."/>
            <person name="Cooper J."/>
            <person name="Damon W."/>
            <person name="Desjardin D."/>
            <person name="Finy P."/>
            <person name="Geml J."/>
            <person name="Haridas S."/>
            <person name="Hughes K."/>
            <person name="Justo A."/>
            <person name="Karasinski D."/>
            <person name="Kautmanova I."/>
            <person name="Kiss B."/>
            <person name="Kocsube S."/>
            <person name="Kotiranta H."/>
            <person name="LaButti K.M."/>
            <person name="Lechner B.E."/>
            <person name="Liimatainen K."/>
            <person name="Lipzen A."/>
            <person name="Lukacs Z."/>
            <person name="Mihaltcheva S."/>
            <person name="Morgado L.N."/>
            <person name="Niskanen T."/>
            <person name="Noordeloos M.E."/>
            <person name="Ohm R.A."/>
            <person name="Ortiz-Santana B."/>
            <person name="Ovrebo C."/>
            <person name="Racz N."/>
            <person name="Riley R."/>
            <person name="Savchenko A."/>
            <person name="Shiryaev A."/>
            <person name="Soop K."/>
            <person name="Spirin V."/>
            <person name="Szebenyi C."/>
            <person name="Tomsovsky M."/>
            <person name="Tulloss R.E."/>
            <person name="Uehling J."/>
            <person name="Grigoriev I.V."/>
            <person name="Vagvolgyi C."/>
            <person name="Papp T."/>
            <person name="Martin F.M."/>
            <person name="Miettinen O."/>
            <person name="Hibbett D.S."/>
            <person name="Nagy L.G."/>
        </authorList>
    </citation>
    <scope>NUCLEOTIDE SEQUENCE [LARGE SCALE GENOMIC DNA]</scope>
    <source>
        <strain evidence="3 4">FP101781</strain>
    </source>
</reference>
<dbReference type="AlphaFoldDB" id="A0A4Y7TB92"/>
<feature type="region of interest" description="Disordered" evidence="1">
    <location>
        <begin position="614"/>
        <end position="674"/>
    </location>
</feature>
<dbReference type="Proteomes" id="UP000298030">
    <property type="component" value="Unassembled WGS sequence"/>
</dbReference>
<feature type="domain" description="F-box" evidence="2">
    <location>
        <begin position="2"/>
        <end position="55"/>
    </location>
</feature>
<comment type="caution">
    <text evidence="3">The sequence shown here is derived from an EMBL/GenBank/DDBJ whole genome shotgun (WGS) entry which is preliminary data.</text>
</comment>
<feature type="region of interest" description="Disordered" evidence="1">
    <location>
        <begin position="517"/>
        <end position="537"/>
    </location>
</feature>
<gene>
    <name evidence="3" type="ORF">FA13DRAFT_1733253</name>
</gene>
<dbReference type="InterPro" id="IPR001810">
    <property type="entry name" value="F-box_dom"/>
</dbReference>
<dbReference type="EMBL" id="QPFP01000021">
    <property type="protein sequence ID" value="TEB30839.1"/>
    <property type="molecule type" value="Genomic_DNA"/>
</dbReference>
<proteinExistence type="predicted"/>
<dbReference type="PROSITE" id="PS50181">
    <property type="entry name" value="FBOX"/>
    <property type="match status" value="1"/>
</dbReference>
<dbReference type="Pfam" id="PF12937">
    <property type="entry name" value="F-box-like"/>
    <property type="match status" value="1"/>
</dbReference>
<keyword evidence="4" id="KW-1185">Reference proteome</keyword>
<feature type="compositionally biased region" description="Gly residues" evidence="1">
    <location>
        <begin position="615"/>
        <end position="627"/>
    </location>
</feature>
<sequence length="715" mass="78780">MAGNLGTLPPEIIGEILDYLPPKKIHRLASISRKFNACCSRIAHRDIELHDFERVKRCCETLAFNHTAAGYVKRLSLSFADRSEVTSQFTRLLRSALQNTSNGLRSLELHGTVSSCIKRLTFPHLNHFQIDSPFNPDVALFLVSHPNLERVKVLGPLNLAIKARGSGGAYQGMSIAMPRLKDFTGPPGACPILLLPSSEALQDVELTSSGIIWNADFIESVPHTIKALGFKEFTYRQGLFDSVGRRLTGITKLTLGFSHPNQVEVVLDGLVSLLPKLEQLYHLRLTPPAVLRVDYDRMDESILDMDYAILSKITDHCETLAVCDSFSTLTWARLATSGQWLPLFPTPVGIHWWFQRTQLCTRLQRRMITHLANEEPIDSDEEDAMDEDDIFKQYQPNIHKLAKAVGFIVNRSFGLDAAPPLPRSPSPSATANSSSKHVGNSNAEGNGEGDRSTGGNGTPNVHSNASASGNGNNDSIPHGIEEDIDSSLDVDEHAGEYEQLRVPIRDFDGRVLTPYNQPPSGPGSSNVGPSHMGVSGSSREDIRREARTMALWDTFASVLGFVTLHPVPIFLANVEMFDRALPVIRTPPPVLGDEQQELLRLIMDLVWNSFIDGKSGNGGGGKSGSGGKGRKQKKAGGQTNSVADAGIDDEESEEEKERKRQVVTDDDYERKDVKEERSGIKLMNYFRNPHDMWQEKSLSLGVATDSVVVPIGQFF</sequence>
<dbReference type="InterPro" id="IPR036047">
    <property type="entry name" value="F-box-like_dom_sf"/>
</dbReference>
<dbReference type="SMART" id="SM00256">
    <property type="entry name" value="FBOX"/>
    <property type="match status" value="1"/>
</dbReference>
<feature type="compositionally biased region" description="Basic and acidic residues" evidence="1">
    <location>
        <begin position="655"/>
        <end position="674"/>
    </location>
</feature>
<name>A0A4Y7TB92_COPMI</name>
<evidence type="ECO:0000256" key="1">
    <source>
        <dbReference type="SAM" id="MobiDB-lite"/>
    </source>
</evidence>
<dbReference type="OrthoDB" id="2864005at2759"/>
<organism evidence="3 4">
    <name type="scientific">Coprinellus micaceus</name>
    <name type="common">Glistening ink-cap mushroom</name>
    <name type="synonym">Coprinus micaceus</name>
    <dbReference type="NCBI Taxonomy" id="71717"/>
    <lineage>
        <taxon>Eukaryota</taxon>
        <taxon>Fungi</taxon>
        <taxon>Dikarya</taxon>
        <taxon>Basidiomycota</taxon>
        <taxon>Agaricomycotina</taxon>
        <taxon>Agaricomycetes</taxon>
        <taxon>Agaricomycetidae</taxon>
        <taxon>Agaricales</taxon>
        <taxon>Agaricineae</taxon>
        <taxon>Psathyrellaceae</taxon>
        <taxon>Coprinellus</taxon>
    </lineage>
</organism>
<accession>A0A4Y7TB92</accession>
<dbReference type="SUPFAM" id="SSF81383">
    <property type="entry name" value="F-box domain"/>
    <property type="match status" value="1"/>
</dbReference>